<keyword evidence="6" id="KW-1185">Reference proteome</keyword>
<dbReference type="GO" id="GO:0046872">
    <property type="term" value="F:metal ion binding"/>
    <property type="evidence" value="ECO:0007669"/>
    <property type="project" value="UniProtKB-KW"/>
</dbReference>
<dbReference type="Gene3D" id="3.60.21.10">
    <property type="match status" value="1"/>
</dbReference>
<dbReference type="Pfam" id="PF00149">
    <property type="entry name" value="Metallophos"/>
    <property type="match status" value="1"/>
</dbReference>
<gene>
    <name evidence="5" type="ORF">AcdelDRAFT_1389</name>
</gene>
<reference evidence="5 6" key="1">
    <citation type="submission" date="2009-05" db="EMBL/GenBank/DDBJ databases">
        <title>The draft genome of Acidovorax delafieldii 2AN.</title>
        <authorList>
            <consortium name="US DOE Joint Genome Institute (JGI-PGF)"/>
            <person name="Lucas S."/>
            <person name="Copeland A."/>
            <person name="Lapidus A."/>
            <person name="Glavina del Rio T."/>
            <person name="Tice H."/>
            <person name="Bruce D."/>
            <person name="Goodwin L."/>
            <person name="Pitluck S."/>
            <person name="Larimer F."/>
            <person name="Land M.L."/>
            <person name="Hauser L."/>
            <person name="Shelobolina E.S."/>
            <person name="Picardal F."/>
            <person name="Roden E."/>
            <person name="Emerson D."/>
        </authorList>
    </citation>
    <scope>NUCLEOTIDE SEQUENCE [LARGE SCALE GENOMIC DNA]</scope>
    <source>
        <strain evidence="5 6">2AN</strain>
    </source>
</reference>
<feature type="transmembrane region" description="Helical" evidence="3">
    <location>
        <begin position="61"/>
        <end position="93"/>
    </location>
</feature>
<evidence type="ECO:0000259" key="4">
    <source>
        <dbReference type="Pfam" id="PF00149"/>
    </source>
</evidence>
<keyword evidence="2" id="KW-0378">Hydrolase</keyword>
<accession>C5T3A9</accession>
<sequence length="382" mass="41135">MFHVIAGLLALYVSCRLVWCQRWPAPVKWTICALIVLASQHHLVTRNFFGSLASPELPAPVLMVLGCAFGALILAALLLLALDLFGLLAYPLFRRVGHTVLATPSLRAGIGAAALLLAAIGTWQAVRVPEVRNIEVQLAQLPPELDGFRLVQLTDLHASRLLQRPWMEAVVARTNALNPDLIVITGDLVDGTVGMRTHDVEPLRDLTAGHGVYAIPGNHEYYAEYQQWLEHFERLGVRMLLNEHVTIAGAGAEFVLAGITDRAAAPFGQPMPDIGAALAGVPQEAAVILLSHRPPGAQDNARAGADLQLSGHTHGGQVLGLHWVTQWANDGYVSGLYRIDAMHLYVSNGAGLWPGFPLRLGRPSEITEITLRSVGGVRANGA</sequence>
<keyword evidence="3" id="KW-0472">Membrane</keyword>
<dbReference type="PANTHER" id="PTHR31302:SF31">
    <property type="entry name" value="PHOSPHODIESTERASE YAEI"/>
    <property type="match status" value="1"/>
</dbReference>
<evidence type="ECO:0000313" key="6">
    <source>
        <dbReference type="Proteomes" id="UP000003856"/>
    </source>
</evidence>
<dbReference type="InterPro" id="IPR051158">
    <property type="entry name" value="Metallophosphoesterase_sf"/>
</dbReference>
<proteinExistence type="predicted"/>
<dbReference type="OrthoDB" id="9780884at2"/>
<dbReference type="InterPro" id="IPR004843">
    <property type="entry name" value="Calcineurin-like_PHP"/>
</dbReference>
<evidence type="ECO:0000256" key="3">
    <source>
        <dbReference type="SAM" id="Phobius"/>
    </source>
</evidence>
<dbReference type="Proteomes" id="UP000003856">
    <property type="component" value="Unassembled WGS sequence"/>
</dbReference>
<keyword evidence="1" id="KW-0479">Metal-binding</keyword>
<dbReference type="CDD" id="cd07385">
    <property type="entry name" value="MPP_YkuE_C"/>
    <property type="match status" value="1"/>
</dbReference>
<dbReference type="AlphaFoldDB" id="C5T3A9"/>
<feature type="transmembrane region" description="Helical" evidence="3">
    <location>
        <begin position="105"/>
        <end position="126"/>
    </location>
</feature>
<dbReference type="SUPFAM" id="SSF56300">
    <property type="entry name" value="Metallo-dependent phosphatases"/>
    <property type="match status" value="1"/>
</dbReference>
<dbReference type="EMBL" id="ACQT01000029">
    <property type="protein sequence ID" value="EER61021.1"/>
    <property type="molecule type" value="Genomic_DNA"/>
</dbReference>
<organism evidence="5 6">
    <name type="scientific">Acidovorax delafieldii 2AN</name>
    <dbReference type="NCBI Taxonomy" id="573060"/>
    <lineage>
        <taxon>Bacteria</taxon>
        <taxon>Pseudomonadati</taxon>
        <taxon>Pseudomonadota</taxon>
        <taxon>Betaproteobacteria</taxon>
        <taxon>Burkholderiales</taxon>
        <taxon>Comamonadaceae</taxon>
        <taxon>Acidovorax</taxon>
    </lineage>
</organism>
<dbReference type="PATRIC" id="fig|573060.9.peg.3762"/>
<evidence type="ECO:0000256" key="2">
    <source>
        <dbReference type="ARBA" id="ARBA00022801"/>
    </source>
</evidence>
<keyword evidence="3" id="KW-1133">Transmembrane helix</keyword>
<comment type="caution">
    <text evidence="5">The sequence shown here is derived from an EMBL/GenBank/DDBJ whole genome shotgun (WGS) entry which is preliminary data.</text>
</comment>
<feature type="domain" description="Calcineurin-like phosphoesterase" evidence="4">
    <location>
        <begin position="148"/>
        <end position="315"/>
    </location>
</feature>
<dbReference type="PANTHER" id="PTHR31302">
    <property type="entry name" value="TRANSMEMBRANE PROTEIN WITH METALLOPHOSPHOESTERASE DOMAIN-RELATED"/>
    <property type="match status" value="1"/>
</dbReference>
<keyword evidence="3" id="KW-0812">Transmembrane</keyword>
<evidence type="ECO:0000313" key="5">
    <source>
        <dbReference type="EMBL" id="EER61021.1"/>
    </source>
</evidence>
<dbReference type="GO" id="GO:0016020">
    <property type="term" value="C:membrane"/>
    <property type="evidence" value="ECO:0007669"/>
    <property type="project" value="GOC"/>
</dbReference>
<dbReference type="InterPro" id="IPR029052">
    <property type="entry name" value="Metallo-depent_PP-like"/>
</dbReference>
<dbReference type="GO" id="GO:0008758">
    <property type="term" value="F:UDP-2,3-diacylglucosamine hydrolase activity"/>
    <property type="evidence" value="ECO:0007669"/>
    <property type="project" value="TreeGrafter"/>
</dbReference>
<protein>
    <submittedName>
        <fullName evidence="5">Metallophosphoesterase</fullName>
    </submittedName>
</protein>
<evidence type="ECO:0000256" key="1">
    <source>
        <dbReference type="ARBA" id="ARBA00022723"/>
    </source>
</evidence>
<dbReference type="GO" id="GO:0009245">
    <property type="term" value="P:lipid A biosynthetic process"/>
    <property type="evidence" value="ECO:0007669"/>
    <property type="project" value="TreeGrafter"/>
</dbReference>
<name>C5T3A9_ACIDE</name>
<dbReference type="RefSeq" id="WP_005794848.1">
    <property type="nucleotide sequence ID" value="NZ_ACQT01000029.1"/>
</dbReference>